<keyword evidence="7" id="KW-1185">Reference proteome</keyword>
<protein>
    <recommendedName>
        <fullName evidence="8">Tetraspanin-31</fullName>
    </recommendedName>
</protein>
<name>A0A8T0AWZ2_SILME</name>
<dbReference type="EMBL" id="JABFDY010000016">
    <property type="protein sequence ID" value="KAF7696215.1"/>
    <property type="molecule type" value="Genomic_DNA"/>
</dbReference>
<keyword evidence="4 5" id="KW-0472">Membrane</keyword>
<evidence type="ECO:0000256" key="2">
    <source>
        <dbReference type="ARBA" id="ARBA00022692"/>
    </source>
</evidence>
<organism evidence="6 7">
    <name type="scientific">Silurus meridionalis</name>
    <name type="common">Southern catfish</name>
    <name type="synonym">Silurus soldatovi meridionalis</name>
    <dbReference type="NCBI Taxonomy" id="175797"/>
    <lineage>
        <taxon>Eukaryota</taxon>
        <taxon>Metazoa</taxon>
        <taxon>Chordata</taxon>
        <taxon>Craniata</taxon>
        <taxon>Vertebrata</taxon>
        <taxon>Euteleostomi</taxon>
        <taxon>Actinopterygii</taxon>
        <taxon>Neopterygii</taxon>
        <taxon>Teleostei</taxon>
        <taxon>Ostariophysi</taxon>
        <taxon>Siluriformes</taxon>
        <taxon>Siluridae</taxon>
        <taxon>Silurus</taxon>
    </lineage>
</organism>
<evidence type="ECO:0000313" key="6">
    <source>
        <dbReference type="EMBL" id="KAF7696215.1"/>
    </source>
</evidence>
<dbReference type="Pfam" id="PF00335">
    <property type="entry name" value="Tetraspanin"/>
    <property type="match status" value="1"/>
</dbReference>
<gene>
    <name evidence="6" type="ORF">HF521_006309</name>
</gene>
<feature type="transmembrane region" description="Helical" evidence="5">
    <location>
        <begin position="128"/>
        <end position="146"/>
    </location>
</feature>
<feature type="transmembrane region" description="Helical" evidence="5">
    <location>
        <begin position="188"/>
        <end position="212"/>
    </location>
</feature>
<dbReference type="Proteomes" id="UP000606274">
    <property type="component" value="Unassembled WGS sequence"/>
</dbReference>
<dbReference type="PRINTS" id="PR00259">
    <property type="entry name" value="TMFOUR"/>
</dbReference>
<reference evidence="6" key="1">
    <citation type="submission" date="2020-08" db="EMBL/GenBank/DDBJ databases">
        <title>Chromosome-level assembly of Southern catfish (Silurus meridionalis) provides insights into visual adaptation to the nocturnal and benthic lifestyles.</title>
        <authorList>
            <person name="Zhang Y."/>
            <person name="Wang D."/>
            <person name="Peng Z."/>
        </authorList>
    </citation>
    <scope>NUCLEOTIDE SEQUENCE</scope>
    <source>
        <strain evidence="6">SWU-2019-XX</strain>
        <tissue evidence="6">Muscle</tissue>
    </source>
</reference>
<keyword evidence="3 5" id="KW-1133">Transmembrane helix</keyword>
<dbReference type="GO" id="GO:0016020">
    <property type="term" value="C:membrane"/>
    <property type="evidence" value="ECO:0007669"/>
    <property type="project" value="UniProtKB-SubCell"/>
</dbReference>
<comment type="caution">
    <text evidence="6">The sequence shown here is derived from an EMBL/GenBank/DDBJ whole genome shotgun (WGS) entry which is preliminary data.</text>
</comment>
<evidence type="ECO:0000256" key="1">
    <source>
        <dbReference type="ARBA" id="ARBA00004141"/>
    </source>
</evidence>
<comment type="subcellular location">
    <subcellularLocation>
        <location evidence="1">Membrane</location>
        <topology evidence="1">Multi-pass membrane protein</topology>
    </subcellularLocation>
</comment>
<feature type="transmembrane region" description="Helical" evidence="5">
    <location>
        <begin position="158"/>
        <end position="182"/>
    </location>
</feature>
<accession>A0A8T0AWZ2</accession>
<evidence type="ECO:0000256" key="4">
    <source>
        <dbReference type="ARBA" id="ARBA00023136"/>
    </source>
</evidence>
<proteinExistence type="predicted"/>
<dbReference type="AlphaFoldDB" id="A0A8T0AWZ2"/>
<sequence length="323" mass="36103">MFSCFFFNKHQVDSPCTPWIKTFRPVLSCWSSILSSCFNTLFRVFCRLSCRFTSARIALECTTLVELCMFIQVGLLARLGDCHSLPTAGRERETKRKRKRKKERSVHASGLFMMVCGGFTCSKNALCALNVVYMLVGLLLIGVAAWGKGFGIVSSIHIIGGVIAVGFFLLLIAIVGLIGAVHHHQVLLFFYMVILFIVFLFQFGVSCSCLAVNQDQQEKLLTSSWRIMSNDTKSDLEKKLDCCGLFNSTANKQEFETDLAICKASCLKTCRTCGEKMLQHASEALRILGGVGLFFSFTEILGVWLAMRYRNQKDPRANPSAFL</sequence>
<feature type="transmembrane region" description="Helical" evidence="5">
    <location>
        <begin position="285"/>
        <end position="307"/>
    </location>
</feature>
<evidence type="ECO:0008006" key="8">
    <source>
        <dbReference type="Google" id="ProtNLM"/>
    </source>
</evidence>
<evidence type="ECO:0000313" key="7">
    <source>
        <dbReference type="Proteomes" id="UP000606274"/>
    </source>
</evidence>
<dbReference type="InterPro" id="IPR018499">
    <property type="entry name" value="Tetraspanin/Peripherin"/>
</dbReference>
<keyword evidence="2 5" id="KW-0812">Transmembrane</keyword>
<evidence type="ECO:0000256" key="3">
    <source>
        <dbReference type="ARBA" id="ARBA00022989"/>
    </source>
</evidence>
<evidence type="ECO:0000256" key="5">
    <source>
        <dbReference type="SAM" id="Phobius"/>
    </source>
</evidence>